<organism evidence="2 3">
    <name type="scientific">Streptomyces puniciscabiei</name>
    <dbReference type="NCBI Taxonomy" id="164348"/>
    <lineage>
        <taxon>Bacteria</taxon>
        <taxon>Bacillati</taxon>
        <taxon>Actinomycetota</taxon>
        <taxon>Actinomycetes</taxon>
        <taxon>Kitasatosporales</taxon>
        <taxon>Streptomycetaceae</taxon>
        <taxon>Streptomyces</taxon>
    </lineage>
</organism>
<keyword evidence="3" id="KW-1185">Reference proteome</keyword>
<evidence type="ECO:0000313" key="3">
    <source>
        <dbReference type="Proteomes" id="UP000318103"/>
    </source>
</evidence>
<accession>A0A542UA91</accession>
<sequence length="509" mass="54465">MTKVHGVTRWTTDTTYTGDTVATSAPTGGQATAVVTNALGQTTQRREYAGPKPTGTDFTTTDFTYTPAGQQKTITGPDQTKWSYTYDLFGRQVTAIDPDKGKSTTEYNSLDQVVSTTPNDDTSKKLIYAYDDLGRKTDMWQVDKTDANKLATWGYDQLAKGQQDTATRYDGVVSGKAYTDKVTAFDAMYHATGSQLVLPDTEPLVSGGYVPKTLSFSTGYNLDGSISQSSAPAAGGLAAETVSYTSNALGGQLTAKGTTGYLQGAAFSPQGDLRQLTLGMDGASSAKKAYLTWDYEEGTRRLTRSYVTDDVHGYMPQELRFTQDDAGNVTSIFDGTTQGGTAKADYQCFAYDGDRRLSEAWTPKTADCSASGRTVANLDGAAPYWTSYTYTGAGQRKTETQHTTSGDKAMPYTYDAPTDSKPHTLDNTTGARAATYSYDSSGNTTSRPGPAAQQTLAWNTEGDLSKLTEGTKETSNLYGRLGTELHLTTKGNLTLARGHRPTPPPAGAA</sequence>
<dbReference type="RefSeq" id="WP_341874386.1">
    <property type="nucleotide sequence ID" value="NZ_JBPJFI010000001.1"/>
</dbReference>
<gene>
    <name evidence="2" type="ORF">FB563_0927</name>
</gene>
<dbReference type="Proteomes" id="UP000318103">
    <property type="component" value="Unassembled WGS sequence"/>
</dbReference>
<feature type="region of interest" description="Disordered" evidence="1">
    <location>
        <begin position="396"/>
        <end position="427"/>
    </location>
</feature>
<dbReference type="NCBIfam" id="TIGR01643">
    <property type="entry name" value="YD_repeat_2x"/>
    <property type="match status" value="1"/>
</dbReference>
<dbReference type="InterPro" id="IPR050708">
    <property type="entry name" value="T6SS_VgrG/RHS"/>
</dbReference>
<dbReference type="Gene3D" id="2.180.10.10">
    <property type="entry name" value="RHS repeat-associated core"/>
    <property type="match status" value="1"/>
</dbReference>
<comment type="caution">
    <text evidence="2">The sequence shown here is derived from an EMBL/GenBank/DDBJ whole genome shotgun (WGS) entry which is preliminary data.</text>
</comment>
<name>A0A542UA91_9ACTN</name>
<dbReference type="EMBL" id="VFNX01000001">
    <property type="protein sequence ID" value="TQK96000.1"/>
    <property type="molecule type" value="Genomic_DNA"/>
</dbReference>
<reference evidence="2 3" key="1">
    <citation type="submission" date="2019-06" db="EMBL/GenBank/DDBJ databases">
        <title>Sequencing the genomes of 1000 actinobacteria strains.</title>
        <authorList>
            <person name="Klenk H.-P."/>
        </authorList>
    </citation>
    <scope>NUCLEOTIDE SEQUENCE [LARGE SCALE GENOMIC DNA]</scope>
    <source>
        <strain evidence="2 3">DSM 41929</strain>
    </source>
</reference>
<evidence type="ECO:0000313" key="2">
    <source>
        <dbReference type="EMBL" id="TQK96000.1"/>
    </source>
</evidence>
<protein>
    <submittedName>
        <fullName evidence="2">YD repeat-containing protein</fullName>
    </submittedName>
</protein>
<dbReference type="PANTHER" id="PTHR32305:SF17">
    <property type="entry name" value="TRNA NUCLEASE WAPA"/>
    <property type="match status" value="1"/>
</dbReference>
<proteinExistence type="predicted"/>
<dbReference type="InterPro" id="IPR006530">
    <property type="entry name" value="YD"/>
</dbReference>
<dbReference type="PANTHER" id="PTHR32305">
    <property type="match status" value="1"/>
</dbReference>
<evidence type="ECO:0000256" key="1">
    <source>
        <dbReference type="SAM" id="MobiDB-lite"/>
    </source>
</evidence>
<dbReference type="AlphaFoldDB" id="A0A542UA91"/>
<dbReference type="InterPro" id="IPR031325">
    <property type="entry name" value="RHS_repeat"/>
</dbReference>
<dbReference type="Pfam" id="PF05593">
    <property type="entry name" value="RHS_repeat"/>
    <property type="match status" value="1"/>
</dbReference>